<evidence type="ECO:0000313" key="1">
    <source>
        <dbReference type="EMBL" id="KAK9423350.1"/>
    </source>
</evidence>
<proteinExistence type="predicted"/>
<dbReference type="Proteomes" id="UP001408356">
    <property type="component" value="Unassembled WGS sequence"/>
</dbReference>
<comment type="caution">
    <text evidence="1">The sequence shown here is derived from an EMBL/GenBank/DDBJ whole genome shotgun (WGS) entry which is preliminary data.</text>
</comment>
<sequence>MDVPRTTTNTTMIEYITDSLNGSLRSKSHPPSTAEADLQNVHQNPDGVTQEADPNGPARFIVYICEPTTIPPKTTNPSTSTRLRCYKPGESSALPSAATSQPTVPYYTVVDKLFLLPSPSFQPPLQAFIASITSAIFKRNGITIDGPSIRMNHISSSMVPTVFGTHRFLRELMYPLSNLDERQFSEVLRRLNRRDEIGDCFVLLPEKQLQQQGRNIDSVDVDLERIDE</sequence>
<reference evidence="1 2" key="1">
    <citation type="journal article" date="2024" name="J. Plant Pathol.">
        <title>Sequence and assembly of the genome of Seiridium unicorne, isolate CBS 538.82, causal agent of cypress canker disease.</title>
        <authorList>
            <person name="Scali E."/>
            <person name="Rocca G.D."/>
            <person name="Danti R."/>
            <person name="Garbelotto M."/>
            <person name="Barberini S."/>
            <person name="Baroncelli R."/>
            <person name="Emiliani G."/>
        </authorList>
    </citation>
    <scope>NUCLEOTIDE SEQUENCE [LARGE SCALE GENOMIC DNA]</scope>
    <source>
        <strain evidence="1 2">BM-138-508</strain>
    </source>
</reference>
<keyword evidence="2" id="KW-1185">Reference proteome</keyword>
<evidence type="ECO:0000313" key="2">
    <source>
        <dbReference type="Proteomes" id="UP001408356"/>
    </source>
</evidence>
<name>A0ABR2V8V6_9PEZI</name>
<gene>
    <name evidence="1" type="ORF">SUNI508_04244</name>
</gene>
<protein>
    <submittedName>
        <fullName evidence="1">Uncharacterized protein</fullName>
    </submittedName>
</protein>
<dbReference type="EMBL" id="JARVKF010000079">
    <property type="protein sequence ID" value="KAK9423350.1"/>
    <property type="molecule type" value="Genomic_DNA"/>
</dbReference>
<accession>A0ABR2V8V6</accession>
<organism evidence="1 2">
    <name type="scientific">Seiridium unicorne</name>
    <dbReference type="NCBI Taxonomy" id="138068"/>
    <lineage>
        <taxon>Eukaryota</taxon>
        <taxon>Fungi</taxon>
        <taxon>Dikarya</taxon>
        <taxon>Ascomycota</taxon>
        <taxon>Pezizomycotina</taxon>
        <taxon>Sordariomycetes</taxon>
        <taxon>Xylariomycetidae</taxon>
        <taxon>Amphisphaeriales</taxon>
        <taxon>Sporocadaceae</taxon>
        <taxon>Seiridium</taxon>
    </lineage>
</organism>